<dbReference type="InterPro" id="IPR016181">
    <property type="entry name" value="Acyl_CoA_acyltransferase"/>
</dbReference>
<dbReference type="PROSITE" id="PS51186">
    <property type="entry name" value="GNAT"/>
    <property type="match status" value="1"/>
</dbReference>
<evidence type="ECO:0000313" key="2">
    <source>
        <dbReference type="EMBL" id="KKQ35868.1"/>
    </source>
</evidence>
<dbReference type="SUPFAM" id="SSF55729">
    <property type="entry name" value="Acyl-CoA N-acyltransferases (Nat)"/>
    <property type="match status" value="1"/>
</dbReference>
<dbReference type="CDD" id="cd04301">
    <property type="entry name" value="NAT_SF"/>
    <property type="match status" value="1"/>
</dbReference>
<evidence type="ECO:0000313" key="3">
    <source>
        <dbReference type="Proteomes" id="UP000034852"/>
    </source>
</evidence>
<dbReference type="Proteomes" id="UP000034852">
    <property type="component" value="Unassembled WGS sequence"/>
</dbReference>
<comment type="caution">
    <text evidence="2">The sequence shown here is derived from an EMBL/GenBank/DDBJ whole genome shotgun (WGS) entry which is preliminary data.</text>
</comment>
<feature type="domain" description="N-acetyltransferase" evidence="1">
    <location>
        <begin position="2"/>
        <end position="153"/>
    </location>
</feature>
<name>A0A0G0GY02_9BACT</name>
<dbReference type="EMBL" id="LBTH01000014">
    <property type="protein sequence ID" value="KKQ35868.1"/>
    <property type="molecule type" value="Genomic_DNA"/>
</dbReference>
<dbReference type="InterPro" id="IPR000182">
    <property type="entry name" value="GNAT_dom"/>
</dbReference>
<gene>
    <name evidence="2" type="ORF">US52_C0014G0013</name>
</gene>
<dbReference type="GO" id="GO:0016747">
    <property type="term" value="F:acyltransferase activity, transferring groups other than amino-acyl groups"/>
    <property type="evidence" value="ECO:0007669"/>
    <property type="project" value="InterPro"/>
</dbReference>
<dbReference type="AlphaFoldDB" id="A0A0G0GY02"/>
<sequence>MVKIIKPTKEQIDELMKLWIGEVEFHVGLDDVYYGDWDAREYLLNAIENDEPHLLVASENGNLVGFVTFDKGKEEYSDTKIKEFVEVKEIFVLPEFRGKGIGRMLLSEVEKFSKKENLGWVKLQCSTKNPDALKFYESMDYRDRQRLLYKKVK</sequence>
<dbReference type="InterPro" id="IPR050276">
    <property type="entry name" value="MshD_Acetyltransferase"/>
</dbReference>
<evidence type="ECO:0000259" key="1">
    <source>
        <dbReference type="PROSITE" id="PS51186"/>
    </source>
</evidence>
<proteinExistence type="predicted"/>
<dbReference type="PANTHER" id="PTHR43617">
    <property type="entry name" value="L-AMINO ACID N-ACETYLTRANSFERASE"/>
    <property type="match status" value="1"/>
</dbReference>
<organism evidence="2 3">
    <name type="scientific">candidate division WS6 bacterium GW2011_GWA2_37_6</name>
    <dbReference type="NCBI Taxonomy" id="1619087"/>
    <lineage>
        <taxon>Bacteria</taxon>
        <taxon>Candidatus Dojkabacteria</taxon>
    </lineage>
</organism>
<reference evidence="2 3" key="1">
    <citation type="journal article" date="2015" name="Nature">
        <title>rRNA introns, odd ribosomes, and small enigmatic genomes across a large radiation of phyla.</title>
        <authorList>
            <person name="Brown C.T."/>
            <person name="Hug L.A."/>
            <person name="Thomas B.C."/>
            <person name="Sharon I."/>
            <person name="Castelle C.J."/>
            <person name="Singh A."/>
            <person name="Wilkins M.J."/>
            <person name="Williams K.H."/>
            <person name="Banfield J.F."/>
        </authorList>
    </citation>
    <scope>NUCLEOTIDE SEQUENCE [LARGE SCALE GENOMIC DNA]</scope>
</reference>
<protein>
    <recommendedName>
        <fullName evidence="1">N-acetyltransferase domain-containing protein</fullName>
    </recommendedName>
</protein>
<dbReference type="Pfam" id="PF00583">
    <property type="entry name" value="Acetyltransf_1"/>
    <property type="match status" value="1"/>
</dbReference>
<dbReference type="Gene3D" id="3.40.630.30">
    <property type="match status" value="1"/>
</dbReference>
<accession>A0A0G0GY02</accession>